<dbReference type="GO" id="GO:0005634">
    <property type="term" value="C:nucleus"/>
    <property type="evidence" value="ECO:0007669"/>
    <property type="project" value="TreeGrafter"/>
</dbReference>
<dbReference type="InterPro" id="IPR035309">
    <property type="entry name" value="PSME4"/>
</dbReference>
<reference evidence="2" key="1">
    <citation type="submission" date="2021-02" db="EMBL/GenBank/DDBJ databases">
        <authorList>
            <person name="Nowell W R."/>
        </authorList>
    </citation>
    <scope>NUCLEOTIDE SEQUENCE</scope>
</reference>
<evidence type="ECO:0000313" key="2">
    <source>
        <dbReference type="EMBL" id="CAF4163642.1"/>
    </source>
</evidence>
<dbReference type="InterPro" id="IPR016024">
    <property type="entry name" value="ARM-type_fold"/>
</dbReference>
<comment type="caution">
    <text evidence="2">The sequence shown here is derived from an EMBL/GenBank/DDBJ whole genome shotgun (WGS) entry which is preliminary data.</text>
</comment>
<dbReference type="GO" id="GO:0010499">
    <property type="term" value="P:proteasomal ubiquitin-independent protein catabolic process"/>
    <property type="evidence" value="ECO:0007669"/>
    <property type="project" value="TreeGrafter"/>
</dbReference>
<gene>
    <name evidence="2" type="ORF">KXQ929_LOCUS37961</name>
</gene>
<accession>A0A819Z5M5</accession>
<dbReference type="AlphaFoldDB" id="A0A819Z5M5"/>
<evidence type="ECO:0000259" key="1">
    <source>
        <dbReference type="Pfam" id="PF11919"/>
    </source>
</evidence>
<dbReference type="Gene3D" id="1.25.10.10">
    <property type="entry name" value="Leucine-rich Repeat Variant"/>
    <property type="match status" value="1"/>
</dbReference>
<proteinExistence type="predicted"/>
<dbReference type="GO" id="GO:0016504">
    <property type="term" value="F:peptidase activator activity"/>
    <property type="evidence" value="ECO:0007669"/>
    <property type="project" value="InterPro"/>
</dbReference>
<dbReference type="GO" id="GO:0005829">
    <property type="term" value="C:cytosol"/>
    <property type="evidence" value="ECO:0007669"/>
    <property type="project" value="TreeGrafter"/>
</dbReference>
<dbReference type="EMBL" id="CAJOBB010006532">
    <property type="protein sequence ID" value="CAF4163642.1"/>
    <property type="molecule type" value="Genomic_DNA"/>
</dbReference>
<dbReference type="InterPro" id="IPR021843">
    <property type="entry name" value="PSME4_C"/>
</dbReference>
<dbReference type="PANTHER" id="PTHR32170">
    <property type="entry name" value="PROTEASOME ACTIVATOR COMPLEX SUBUNIT 4"/>
    <property type="match status" value="1"/>
</dbReference>
<name>A0A819Z5M5_9BILA</name>
<dbReference type="GO" id="GO:0070628">
    <property type="term" value="F:proteasome binding"/>
    <property type="evidence" value="ECO:0007669"/>
    <property type="project" value="InterPro"/>
</dbReference>
<dbReference type="Proteomes" id="UP000663868">
    <property type="component" value="Unassembled WGS sequence"/>
</dbReference>
<protein>
    <recommendedName>
        <fullName evidence="1">Proteasome activator complex subunit 4 C-terminal domain-containing protein</fullName>
    </recommendedName>
</protein>
<evidence type="ECO:0000313" key="3">
    <source>
        <dbReference type="Proteomes" id="UP000663868"/>
    </source>
</evidence>
<dbReference type="SUPFAM" id="SSF48371">
    <property type="entry name" value="ARM repeat"/>
    <property type="match status" value="1"/>
</dbReference>
<organism evidence="2 3">
    <name type="scientific">Adineta steineri</name>
    <dbReference type="NCBI Taxonomy" id="433720"/>
    <lineage>
        <taxon>Eukaryota</taxon>
        <taxon>Metazoa</taxon>
        <taxon>Spiralia</taxon>
        <taxon>Gnathifera</taxon>
        <taxon>Rotifera</taxon>
        <taxon>Eurotatoria</taxon>
        <taxon>Bdelloidea</taxon>
        <taxon>Adinetida</taxon>
        <taxon>Adinetidae</taxon>
        <taxon>Adineta</taxon>
    </lineage>
</organism>
<dbReference type="InterPro" id="IPR011989">
    <property type="entry name" value="ARM-like"/>
</dbReference>
<sequence>MIDFIRSLINLKIPLNTFAEISRWSLLQNLDLFEWCIPSIWSEINKQTIRLIDHSSSDIQSRLTNLLALSISCNICINSKWHARRVVIEFIQNLVFNNLFNARPYIEQIHQLVLKYLFDEQLEVRITASKTLSGLYQCDYIQITNEDLEYFRTMSETNYYTIIDGKKIVSLKNIINRHGGILGLCAIVLASPYDIPSHVPKVLMQLCAHSHDPDLRQKSIKQCVSDFRRTHHDSWHYEHRQHFTDDQLVILANMFTSHNYYA</sequence>
<dbReference type="Pfam" id="PF11919">
    <property type="entry name" value="PSME4_C"/>
    <property type="match status" value="1"/>
</dbReference>
<feature type="domain" description="Proteasome activator complex subunit 4 C-terminal" evidence="1">
    <location>
        <begin position="175"/>
        <end position="262"/>
    </location>
</feature>
<dbReference type="PANTHER" id="PTHR32170:SF3">
    <property type="entry name" value="PROTEASOME ACTIVATOR COMPLEX SUBUNIT 4"/>
    <property type="match status" value="1"/>
</dbReference>